<evidence type="ECO:0000259" key="4">
    <source>
        <dbReference type="Pfam" id="PF23282"/>
    </source>
</evidence>
<dbReference type="InterPro" id="IPR032675">
    <property type="entry name" value="LRR_dom_sf"/>
</dbReference>
<dbReference type="Gene3D" id="3.40.50.300">
    <property type="entry name" value="P-loop containing nucleotide triphosphate hydrolases"/>
    <property type="match status" value="1"/>
</dbReference>
<keyword evidence="1" id="KW-0150">Chloroplast</keyword>
<dbReference type="CDD" id="cd00882">
    <property type="entry name" value="Ras_like_GTPase"/>
    <property type="match status" value="1"/>
</dbReference>
<dbReference type="Gene3D" id="3.80.10.10">
    <property type="entry name" value="Ribonuclease Inhibitor"/>
    <property type="match status" value="2"/>
</dbReference>
<dbReference type="InterPro" id="IPR042197">
    <property type="entry name" value="Apaf_helical"/>
</dbReference>
<keyword evidence="6" id="KW-1185">Reference proteome</keyword>
<feature type="domain" description="NB-ARC" evidence="3">
    <location>
        <begin position="265"/>
        <end position="416"/>
    </location>
</feature>
<feature type="domain" description="Disease resistance protein Roq1-like winged-helix" evidence="4">
    <location>
        <begin position="527"/>
        <end position="601"/>
    </location>
</feature>
<proteinExistence type="predicted"/>
<comment type="caution">
    <text evidence="5">The sequence shown here is derived from an EMBL/GenBank/DDBJ whole genome shotgun (WGS) entry which is preliminary data.</text>
</comment>
<dbReference type="InterPro" id="IPR027417">
    <property type="entry name" value="P-loop_NTPase"/>
</dbReference>
<dbReference type="SUPFAM" id="SSF52058">
    <property type="entry name" value="L domain-like"/>
    <property type="match status" value="2"/>
</dbReference>
<dbReference type="Proteomes" id="UP000825935">
    <property type="component" value="Chromosome 33"/>
</dbReference>
<dbReference type="SUPFAM" id="SSF46785">
    <property type="entry name" value="Winged helix' DNA-binding domain"/>
    <property type="match status" value="1"/>
</dbReference>
<evidence type="ECO:0000256" key="2">
    <source>
        <dbReference type="ARBA" id="ARBA00022614"/>
    </source>
</evidence>
<dbReference type="PANTHER" id="PTHR11017">
    <property type="entry name" value="LEUCINE-RICH REPEAT-CONTAINING PROTEIN"/>
    <property type="match status" value="1"/>
</dbReference>
<dbReference type="Pfam" id="PF00931">
    <property type="entry name" value="NB-ARC"/>
    <property type="match status" value="1"/>
</dbReference>
<protein>
    <submittedName>
        <fullName evidence="5">Uncharacterized protein</fullName>
    </submittedName>
</protein>
<dbReference type="GO" id="GO:0006952">
    <property type="term" value="P:defense response"/>
    <property type="evidence" value="ECO:0007669"/>
    <property type="project" value="InterPro"/>
</dbReference>
<dbReference type="OMA" id="RCKCHFK"/>
<dbReference type="GO" id="GO:0043531">
    <property type="term" value="F:ADP binding"/>
    <property type="evidence" value="ECO:0007669"/>
    <property type="project" value="InterPro"/>
</dbReference>
<dbReference type="AlphaFoldDB" id="A0A8T2QQV5"/>
<evidence type="ECO:0000256" key="1">
    <source>
        <dbReference type="ARBA" id="ARBA00022528"/>
    </source>
</evidence>
<dbReference type="InterPro" id="IPR058192">
    <property type="entry name" value="WHD_ROQ1-like"/>
</dbReference>
<evidence type="ECO:0000313" key="6">
    <source>
        <dbReference type="Proteomes" id="UP000825935"/>
    </source>
</evidence>
<gene>
    <name evidence="5" type="ORF">KP509_33G063900</name>
</gene>
<name>A0A8T2QQV5_CERRI</name>
<organism evidence="5 6">
    <name type="scientific">Ceratopteris richardii</name>
    <name type="common">Triangle waterfern</name>
    <dbReference type="NCBI Taxonomy" id="49495"/>
    <lineage>
        <taxon>Eukaryota</taxon>
        <taxon>Viridiplantae</taxon>
        <taxon>Streptophyta</taxon>
        <taxon>Embryophyta</taxon>
        <taxon>Tracheophyta</taxon>
        <taxon>Polypodiopsida</taxon>
        <taxon>Polypodiidae</taxon>
        <taxon>Polypodiales</taxon>
        <taxon>Pteridineae</taxon>
        <taxon>Pteridaceae</taxon>
        <taxon>Parkerioideae</taxon>
        <taxon>Ceratopteris</taxon>
    </lineage>
</organism>
<dbReference type="Gene3D" id="1.10.8.430">
    <property type="entry name" value="Helical domain of apoptotic protease-activating factors"/>
    <property type="match status" value="1"/>
</dbReference>
<dbReference type="PRINTS" id="PR00364">
    <property type="entry name" value="DISEASERSIST"/>
</dbReference>
<evidence type="ECO:0000313" key="5">
    <source>
        <dbReference type="EMBL" id="KAH7286216.1"/>
    </source>
</evidence>
<keyword evidence="2" id="KW-0433">Leucine-rich repeat</keyword>
<accession>A0A8T2QQV5</accession>
<dbReference type="OrthoDB" id="777063at2759"/>
<keyword evidence="1" id="KW-0934">Plastid</keyword>
<dbReference type="InterPro" id="IPR036390">
    <property type="entry name" value="WH_DNA-bd_sf"/>
</dbReference>
<reference evidence="5" key="1">
    <citation type="submission" date="2021-08" db="EMBL/GenBank/DDBJ databases">
        <title>WGS assembly of Ceratopteris richardii.</title>
        <authorList>
            <person name="Marchant D.B."/>
            <person name="Chen G."/>
            <person name="Jenkins J."/>
            <person name="Shu S."/>
            <person name="Leebens-Mack J."/>
            <person name="Grimwood J."/>
            <person name="Schmutz J."/>
            <person name="Soltis P."/>
            <person name="Soltis D."/>
            <person name="Chen Z.-H."/>
        </authorList>
    </citation>
    <scope>NUCLEOTIDE SEQUENCE</scope>
    <source>
        <strain evidence="5">Whitten #5841</strain>
        <tissue evidence="5">Leaf</tissue>
    </source>
</reference>
<dbReference type="SUPFAM" id="SSF52540">
    <property type="entry name" value="P-loop containing nucleoside triphosphate hydrolases"/>
    <property type="match status" value="2"/>
</dbReference>
<dbReference type="InterPro" id="IPR002182">
    <property type="entry name" value="NB-ARC"/>
</dbReference>
<dbReference type="InterPro" id="IPR044974">
    <property type="entry name" value="Disease_R_plants"/>
</dbReference>
<dbReference type="Pfam" id="PF23282">
    <property type="entry name" value="WHD_ROQ1"/>
    <property type="match status" value="1"/>
</dbReference>
<dbReference type="EMBL" id="CM035438">
    <property type="protein sequence ID" value="KAH7286216.1"/>
    <property type="molecule type" value="Genomic_DNA"/>
</dbReference>
<evidence type="ECO:0000259" key="3">
    <source>
        <dbReference type="Pfam" id="PF00931"/>
    </source>
</evidence>
<sequence>MLSNVMEKASEEDMLSHVIRKVYADLIPSTDEKLPKYDEFTRRSRCQQLLQKKKCLVTLDIVGNDIQQTKELLELLTNKLSNDSTVVLTSEFKHMLTEVVKVDELIELPSLQDNKGTLIICYHERDNVHESFLNHLQETFSMCGLAVRLFTKEKVLNNSESIRNAKMILCIVSKCFSVGDFEIMLSDAGIQYPKILYILYGSHGINERTSKTCFRIEVNFKKSEFNKTEFKVMVNEVLHIFGKGNEKTMQVIDFPVGLVEGVDETMSCISTHIRSETSLQCFGIVGMGGAGKTTIARSLYNGMHKDFEKSCFCLNTRANVGANKEGLVDMQKKILFDVLGERCKENEIHDEEDGRRVLKDKLKGVNALIVLDDVDSEEQLKALYNPLCWSLGQKSVVIMTTRFLEVLKFAEPKETFYIQGVANREHWKPEPPAYLKELSSKIIEACQGLPLSLPGHAFLKPEPPAYLKELSSKIIEACQGLPLSLEVMGAHLYGHDCQRYWDESLRSLQRNGEGIFSVLSLSLKGLESNQREAFLDICCFLLYETVETACSILEACYGYGRTYLDVLRSRCLITIGDGKERRNIIGMHDHVRDMGRDIIRRKERNRVWDEESAEDILKDEKALSILRGMSVNCGCAFPKKFIKCRSLPALKFLRVEQRHITTILEGFFRNVRCDELRCLDWKEAPFRRLPRGLRSADLRVLILERSPIRSVAIASLPNLQSLNLSGCRQALLPKAMTRYPCLEQLDLRGCYSLRTLSSLPSTLRELDLHDCRLQSLEAFVPNLQHLDYRYRDKLERSNIYAPSMRFLSFFHCPKLQELDCKGFRCLTKLYLIQCSSLRILISLPATLQELRLNLCSLERLEAFLPNLRRLQAQLCHKLKRLDISAPSVHSLVCSTSKDLEEPDCKGPSSLEWLSLKSCASLETISGLPTNLDRLTLSECTSLKVVDGIETLTNLTYLNVTGSPYVIASLPPTIKCLPSLKIYTSV</sequence>
<dbReference type="PANTHER" id="PTHR11017:SF385">
    <property type="entry name" value="DISEASE RESISTANCE PROTEIN (TIR-NBS-LRR CLASS)-RELATED"/>
    <property type="match status" value="1"/>
</dbReference>